<name>A0A8J3CCE1_9PSEU</name>
<dbReference type="EMBL" id="BMMK01000006">
    <property type="protein sequence ID" value="GGM48264.1"/>
    <property type="molecule type" value="Genomic_DNA"/>
</dbReference>
<keyword evidence="2" id="KW-1185">Reference proteome</keyword>
<organism evidence="1 2">
    <name type="scientific">Longimycelium tulufanense</name>
    <dbReference type="NCBI Taxonomy" id="907463"/>
    <lineage>
        <taxon>Bacteria</taxon>
        <taxon>Bacillati</taxon>
        <taxon>Actinomycetota</taxon>
        <taxon>Actinomycetes</taxon>
        <taxon>Pseudonocardiales</taxon>
        <taxon>Pseudonocardiaceae</taxon>
        <taxon>Longimycelium</taxon>
    </lineage>
</organism>
<evidence type="ECO:0000313" key="2">
    <source>
        <dbReference type="Proteomes" id="UP000637578"/>
    </source>
</evidence>
<proteinExistence type="predicted"/>
<reference evidence="1" key="1">
    <citation type="journal article" date="2014" name="Int. J. Syst. Evol. Microbiol.">
        <title>Complete genome sequence of Corynebacterium casei LMG S-19264T (=DSM 44701T), isolated from a smear-ripened cheese.</title>
        <authorList>
            <consortium name="US DOE Joint Genome Institute (JGI-PGF)"/>
            <person name="Walter F."/>
            <person name="Albersmeier A."/>
            <person name="Kalinowski J."/>
            <person name="Ruckert C."/>
        </authorList>
    </citation>
    <scope>NUCLEOTIDE SEQUENCE</scope>
    <source>
        <strain evidence="1">CGMCC 4.5737</strain>
    </source>
</reference>
<evidence type="ECO:0000313" key="1">
    <source>
        <dbReference type="EMBL" id="GGM48264.1"/>
    </source>
</evidence>
<accession>A0A8J3CCE1</accession>
<comment type="caution">
    <text evidence="1">The sequence shown here is derived from an EMBL/GenBank/DDBJ whole genome shotgun (WGS) entry which is preliminary data.</text>
</comment>
<reference evidence="1" key="2">
    <citation type="submission" date="2020-09" db="EMBL/GenBank/DDBJ databases">
        <authorList>
            <person name="Sun Q."/>
            <person name="Zhou Y."/>
        </authorList>
    </citation>
    <scope>NUCLEOTIDE SEQUENCE</scope>
    <source>
        <strain evidence="1">CGMCC 4.5737</strain>
    </source>
</reference>
<protein>
    <submittedName>
        <fullName evidence="1">Uncharacterized protein</fullName>
    </submittedName>
</protein>
<dbReference type="AlphaFoldDB" id="A0A8J3CCE1"/>
<dbReference type="Proteomes" id="UP000637578">
    <property type="component" value="Unassembled WGS sequence"/>
</dbReference>
<gene>
    <name evidence="1" type="ORF">GCM10012275_19120</name>
</gene>
<sequence length="111" mass="11487">MLFEIGECRLQDHNVVADHPQSLIAEVTEKPANEPGGVVVVNDQPPVGRFLFWCSADPAVVAVTGVEVPDFGVGEVVSPLALVVAVAGTAVGPSAAGSAGVPNELREWLVF</sequence>